<sequence>MSDAAAQRRARQTVINLGLSLAATLGIVLALVLIVPRDDSNRIQPVDFKDIAAGAVETTGLPLIVPELPATGWWSNSAKIKTSPTDGTEASWTAGFVGPNNEFIGFSQTFATNPTWLALQLTEKTQTGTYDESWQIFEASRPNKPVKTRDYMLVTTIGNDTILVYGTADAAVIQSFADSVKEQIQSNYP</sequence>
<reference evidence="3" key="1">
    <citation type="submission" date="2020-05" db="EMBL/GenBank/DDBJ databases">
        <authorList>
            <person name="Chiriac C."/>
            <person name="Salcher M."/>
            <person name="Ghai R."/>
            <person name="Kavagutti S V."/>
        </authorList>
    </citation>
    <scope>NUCLEOTIDE SEQUENCE</scope>
</reference>
<feature type="transmembrane region" description="Helical" evidence="1">
    <location>
        <begin position="14"/>
        <end position="35"/>
    </location>
</feature>
<evidence type="ECO:0000256" key="1">
    <source>
        <dbReference type="SAM" id="Phobius"/>
    </source>
</evidence>
<evidence type="ECO:0000313" key="3">
    <source>
        <dbReference type="EMBL" id="CAB4614811.1"/>
    </source>
</evidence>
<dbReference type="EMBL" id="CAEZSH010000130">
    <property type="protein sequence ID" value="CAB4544826.1"/>
    <property type="molecule type" value="Genomic_DNA"/>
</dbReference>
<gene>
    <name evidence="2" type="ORF">UFOPK1410_00896</name>
    <name evidence="3" type="ORF">UFOPK1855_00627</name>
</gene>
<dbReference type="AlphaFoldDB" id="A0A6J6HLX1"/>
<protein>
    <submittedName>
        <fullName evidence="3">Unannotated protein</fullName>
    </submittedName>
</protein>
<dbReference type="EMBL" id="CAEZUW010000090">
    <property type="protein sequence ID" value="CAB4614811.1"/>
    <property type="molecule type" value="Genomic_DNA"/>
</dbReference>
<proteinExistence type="predicted"/>
<evidence type="ECO:0000313" key="2">
    <source>
        <dbReference type="EMBL" id="CAB4544826.1"/>
    </source>
</evidence>
<dbReference type="InterPro" id="IPR025339">
    <property type="entry name" value="DUF4245"/>
</dbReference>
<keyword evidence="1" id="KW-0472">Membrane</keyword>
<keyword evidence="1" id="KW-1133">Transmembrane helix</keyword>
<organism evidence="3">
    <name type="scientific">freshwater metagenome</name>
    <dbReference type="NCBI Taxonomy" id="449393"/>
    <lineage>
        <taxon>unclassified sequences</taxon>
        <taxon>metagenomes</taxon>
        <taxon>ecological metagenomes</taxon>
    </lineage>
</organism>
<keyword evidence="1" id="KW-0812">Transmembrane</keyword>
<accession>A0A6J6HLX1</accession>
<dbReference type="Pfam" id="PF14030">
    <property type="entry name" value="DUF4245"/>
    <property type="match status" value="1"/>
</dbReference>
<name>A0A6J6HLX1_9ZZZZ</name>